<sequence>MLLIEGRLVLARLCPHIEVGKFVTQAEELAHPGALDILARLVDRILECPQDRTFDVQCDVGDPADDADHCIAQQLGDTFEHRLEHARNDDSDILGCGGDDQLERIPFEGALEQLPHCGQRQLEGRGQVLHHRPRVVDEACQVGLDAAEGYIEVAQPRAEVVIDDAAHLLADVAPGVLHVRQMLGGIPIGHHRRVLTELVDHLVDRSSVCELILGEAIQLDAKFPQLPCSPGVRIQQVHHRTVEVLAGDVGQVHCRLGDAFDLVGALAQRRQLGDHRFDIALAREGLAAEALDHGGDLFVRGAVPQGECELLVGSFGCGELGECCRYCIAQSLHRGDDRGGGEGALEHSTQFGSSTLEASEIGCG</sequence>
<proteinExistence type="predicted"/>
<protein>
    <submittedName>
        <fullName evidence="1">Uncharacterized protein</fullName>
    </submittedName>
</protein>
<evidence type="ECO:0000313" key="1">
    <source>
        <dbReference type="EMBL" id="MPM71113.1"/>
    </source>
</evidence>
<accession>A0A645C713</accession>
<reference evidence="1" key="1">
    <citation type="submission" date="2019-08" db="EMBL/GenBank/DDBJ databases">
        <authorList>
            <person name="Kucharzyk K."/>
            <person name="Murdoch R.W."/>
            <person name="Higgins S."/>
            <person name="Loffler F."/>
        </authorList>
    </citation>
    <scope>NUCLEOTIDE SEQUENCE</scope>
</reference>
<dbReference type="AlphaFoldDB" id="A0A645C713"/>
<gene>
    <name evidence="1" type="ORF">SDC9_118076</name>
</gene>
<organism evidence="1">
    <name type="scientific">bioreactor metagenome</name>
    <dbReference type="NCBI Taxonomy" id="1076179"/>
    <lineage>
        <taxon>unclassified sequences</taxon>
        <taxon>metagenomes</taxon>
        <taxon>ecological metagenomes</taxon>
    </lineage>
</organism>
<name>A0A645C713_9ZZZZ</name>
<dbReference type="EMBL" id="VSSQ01023908">
    <property type="protein sequence ID" value="MPM71113.1"/>
    <property type="molecule type" value="Genomic_DNA"/>
</dbReference>
<comment type="caution">
    <text evidence="1">The sequence shown here is derived from an EMBL/GenBank/DDBJ whole genome shotgun (WGS) entry which is preliminary data.</text>
</comment>